<protein>
    <submittedName>
        <fullName evidence="3">Uncharacterized protein LOC110012296</fullName>
    </submittedName>
</protein>
<feature type="compositionally biased region" description="Basic and acidic residues" evidence="1">
    <location>
        <begin position="135"/>
        <end position="148"/>
    </location>
</feature>
<name>A0A8M8V3D7_SESIN</name>
<dbReference type="OrthoDB" id="602706at2759"/>
<feature type="region of interest" description="Disordered" evidence="1">
    <location>
        <begin position="283"/>
        <end position="329"/>
    </location>
</feature>
<organism evidence="2 3">
    <name type="scientific">Sesamum indicum</name>
    <name type="common">Oriental sesame</name>
    <name type="synonym">Sesamum orientale</name>
    <dbReference type="NCBI Taxonomy" id="4182"/>
    <lineage>
        <taxon>Eukaryota</taxon>
        <taxon>Viridiplantae</taxon>
        <taxon>Streptophyta</taxon>
        <taxon>Embryophyta</taxon>
        <taxon>Tracheophyta</taxon>
        <taxon>Spermatophyta</taxon>
        <taxon>Magnoliopsida</taxon>
        <taxon>eudicotyledons</taxon>
        <taxon>Gunneridae</taxon>
        <taxon>Pentapetalae</taxon>
        <taxon>asterids</taxon>
        <taxon>lamiids</taxon>
        <taxon>Lamiales</taxon>
        <taxon>Pedaliaceae</taxon>
        <taxon>Sesamum</taxon>
    </lineage>
</organism>
<feature type="compositionally biased region" description="Basic and acidic residues" evidence="1">
    <location>
        <begin position="310"/>
        <end position="320"/>
    </location>
</feature>
<feature type="compositionally biased region" description="Basic and acidic residues" evidence="1">
    <location>
        <begin position="92"/>
        <end position="110"/>
    </location>
</feature>
<feature type="compositionally biased region" description="Basic and acidic residues" evidence="1">
    <location>
        <begin position="540"/>
        <end position="557"/>
    </location>
</feature>
<evidence type="ECO:0000313" key="2">
    <source>
        <dbReference type="Proteomes" id="UP000504604"/>
    </source>
</evidence>
<dbReference type="PANTHER" id="PTHR36380:SF1">
    <property type="entry name" value="OS01G0755100 PROTEIN"/>
    <property type="match status" value="1"/>
</dbReference>
<dbReference type="PANTHER" id="PTHR36380">
    <property type="entry name" value="BNAA03G58330D PROTEIN"/>
    <property type="match status" value="1"/>
</dbReference>
<feature type="region of interest" description="Disordered" evidence="1">
    <location>
        <begin position="82"/>
        <end position="110"/>
    </location>
</feature>
<dbReference type="GeneID" id="110012296"/>
<proteinExistence type="predicted"/>
<dbReference type="RefSeq" id="XP_020550930.1">
    <property type="nucleotide sequence ID" value="XM_020695271.1"/>
</dbReference>
<accession>A0A8M8V3D7</accession>
<gene>
    <name evidence="3" type="primary">LOC110012296</name>
</gene>
<evidence type="ECO:0000313" key="3">
    <source>
        <dbReference type="RefSeq" id="XP_020550930.1"/>
    </source>
</evidence>
<evidence type="ECO:0000256" key="1">
    <source>
        <dbReference type="SAM" id="MobiDB-lite"/>
    </source>
</evidence>
<feature type="region of interest" description="Disordered" evidence="1">
    <location>
        <begin position="534"/>
        <end position="564"/>
    </location>
</feature>
<dbReference type="InterPro" id="IPR038777">
    <property type="entry name" value="At4g18490-like"/>
</dbReference>
<sequence length="692" mass="75453">MAESQKKDSSVSLKEKNSLLDLDIGKDFLSSWKSMSIAQGDEMDFDLTPVTKGNKKSFDFDKADMDFNLDGDFGKIPSFNMDITDLDISPPLKKDGKSKEKPEESSAGKYKGKNDRFAFAFDFDELETFSFESSLTKEEPKAQKDKNNRGSSPNGSGCQDKEGSMHMNLLENVNNLEDRPVKPSSPGTKITFDMDSLVGGTTDLESTREICLPNLAMDDAVTAEQASAFEEATSDKTKSLLETTIASKELPKISPSEKLISPEPVDLQASTGNDVMQDLSSAYLSKNEPGGGNSSDVIDFMDTKATGSSGEKEKNTDERSIAGSTSNYKHRMSDNSELLQTFAISEKDDGAKSLVLVEDHVRGNRERTEPGQANSLFANSCTTNAVPGISCDTPSGREKREPASEICKLPLVSQPADLSGKDAEKRSEPLVTCSRYFSQSEKTEYTVLKASTQTTFSSLSSKKKMGLSLPSLVQGRDWDNNQSDGKLVSLPLQHSKPPLRRELSQVQSQESCEGPKTCCDVPGVIGLQIGKKLNDSSTSESKDMIKTKSAMRQRETSPENLDTLSSSMEVNKKAAQSSGNAASLVSIPTIKKTADEQKLSSIDNSKKTINQHGLKLSGLNLDSTKFPIQRDTKSVGNISRNRVLAHFPNLRNQSAGILSMKRKTMGVTSSLFPIMFSFANELEIFSNGIINQ</sequence>
<feature type="region of interest" description="Disordered" evidence="1">
    <location>
        <begin position="132"/>
        <end position="195"/>
    </location>
</feature>
<reference evidence="3" key="1">
    <citation type="submission" date="2025-08" db="UniProtKB">
        <authorList>
            <consortium name="RefSeq"/>
        </authorList>
    </citation>
    <scope>IDENTIFICATION</scope>
</reference>
<dbReference type="KEGG" id="sind:110012296"/>
<keyword evidence="2" id="KW-1185">Reference proteome</keyword>
<dbReference type="Proteomes" id="UP000504604">
    <property type="component" value="Linkage group LG7"/>
</dbReference>
<dbReference type="AlphaFoldDB" id="A0A8M8V3D7"/>